<comment type="catalytic activity">
    <reaction evidence="5">
        <text>[pyruvate, water dikinase] + ADP = [pyruvate, water dikinase]-phosphate + AMP + H(+)</text>
        <dbReference type="Rhea" id="RHEA:46020"/>
        <dbReference type="Rhea" id="RHEA-COMP:11425"/>
        <dbReference type="Rhea" id="RHEA-COMP:11426"/>
        <dbReference type="ChEBI" id="CHEBI:15378"/>
        <dbReference type="ChEBI" id="CHEBI:43176"/>
        <dbReference type="ChEBI" id="CHEBI:68546"/>
        <dbReference type="ChEBI" id="CHEBI:456215"/>
        <dbReference type="ChEBI" id="CHEBI:456216"/>
        <dbReference type="EC" id="2.7.11.33"/>
    </reaction>
</comment>
<comment type="catalytic activity">
    <reaction evidence="5">
        <text>[pyruvate, water dikinase]-phosphate + phosphate + H(+) = [pyruvate, water dikinase] + diphosphate</text>
        <dbReference type="Rhea" id="RHEA:48580"/>
        <dbReference type="Rhea" id="RHEA-COMP:11425"/>
        <dbReference type="Rhea" id="RHEA-COMP:11426"/>
        <dbReference type="ChEBI" id="CHEBI:15378"/>
        <dbReference type="ChEBI" id="CHEBI:33019"/>
        <dbReference type="ChEBI" id="CHEBI:43176"/>
        <dbReference type="ChEBI" id="CHEBI:43474"/>
        <dbReference type="ChEBI" id="CHEBI:68546"/>
        <dbReference type="EC" id="2.7.4.28"/>
    </reaction>
</comment>
<dbReference type="EC" id="2.7.4.28" evidence="5"/>
<dbReference type="AlphaFoldDB" id="A0A3E1KBG2"/>
<dbReference type="HAMAP" id="MF_01062">
    <property type="entry name" value="PSRP"/>
    <property type="match status" value="1"/>
</dbReference>
<dbReference type="GO" id="GO:0016776">
    <property type="term" value="F:phosphotransferase activity, phosphate group as acceptor"/>
    <property type="evidence" value="ECO:0007669"/>
    <property type="project" value="UniProtKB-UniRule"/>
</dbReference>
<evidence type="ECO:0000256" key="4">
    <source>
        <dbReference type="ARBA" id="ARBA00022777"/>
    </source>
</evidence>
<proteinExistence type="inferred from homology"/>
<keyword evidence="1 5" id="KW-0723">Serine/threonine-protein kinase</keyword>
<keyword evidence="4 5" id="KW-0418">Kinase</keyword>
<keyword evidence="3 5" id="KW-0547">Nucleotide-binding</keyword>
<organism evidence="6 7">
    <name type="scientific">Wenzhouxiangella sediminis</name>
    <dbReference type="NCBI Taxonomy" id="1792836"/>
    <lineage>
        <taxon>Bacteria</taxon>
        <taxon>Pseudomonadati</taxon>
        <taxon>Pseudomonadota</taxon>
        <taxon>Gammaproteobacteria</taxon>
        <taxon>Chromatiales</taxon>
        <taxon>Wenzhouxiangellaceae</taxon>
        <taxon>Wenzhouxiangella</taxon>
    </lineage>
</organism>
<comment type="similarity">
    <text evidence="5">Belongs to the pyruvate, phosphate/water dikinase regulatory protein family. PSRP subfamily.</text>
</comment>
<dbReference type="PANTHER" id="PTHR31756:SF3">
    <property type="entry name" value="PYRUVATE, PHOSPHATE DIKINASE REGULATORY PROTEIN 1, CHLOROPLASTIC"/>
    <property type="match status" value="1"/>
</dbReference>
<evidence type="ECO:0000313" key="6">
    <source>
        <dbReference type="EMBL" id="RFF31955.1"/>
    </source>
</evidence>
<dbReference type="InterPro" id="IPR005177">
    <property type="entry name" value="Kinase-pyrophosphorylase"/>
</dbReference>
<dbReference type="GO" id="GO:0043531">
    <property type="term" value="F:ADP binding"/>
    <property type="evidence" value="ECO:0007669"/>
    <property type="project" value="UniProtKB-UniRule"/>
</dbReference>
<dbReference type="OrthoDB" id="9782201at2"/>
<sequence length="272" mass="30300">MRRTVFFISDGTAITAETFGHSLMTQFSNVEFRQVRLPFVDTPSKARDAVSLIDRASEADEGEGPLIFSTIVDPEVSGILEQSNGHLFDMFGTFMERLEEALGVPRSPRVGQAHGMGDSKGYEDRMEATNYALTHDDGISKRLDAAEVVLVGVSRSGKTPTCLYMALHFGVKAANYPLTEEDLEQPRLPAFLREHKHKLFGLSIDPERLAQIREARRPGSRYASLKQCRYEVEAAEAMLRAEGISMLSSTETSVEELASRILLELGLNREMR</sequence>
<dbReference type="InterPro" id="IPR026530">
    <property type="entry name" value="PSRP"/>
</dbReference>
<dbReference type="Pfam" id="PF03618">
    <property type="entry name" value="Kinase-PPPase"/>
    <property type="match status" value="1"/>
</dbReference>
<comment type="caution">
    <text evidence="6">The sequence shown here is derived from an EMBL/GenBank/DDBJ whole genome shotgun (WGS) entry which is preliminary data.</text>
</comment>
<dbReference type="PANTHER" id="PTHR31756">
    <property type="entry name" value="PYRUVATE, PHOSPHATE DIKINASE REGULATORY PROTEIN 1, CHLOROPLASTIC"/>
    <property type="match status" value="1"/>
</dbReference>
<evidence type="ECO:0000313" key="7">
    <source>
        <dbReference type="Proteomes" id="UP000260351"/>
    </source>
</evidence>
<dbReference type="EMBL" id="QUZK01000014">
    <property type="protein sequence ID" value="RFF31955.1"/>
    <property type="molecule type" value="Genomic_DNA"/>
</dbReference>
<dbReference type="RefSeq" id="WP_116649613.1">
    <property type="nucleotide sequence ID" value="NZ_QUZK01000014.1"/>
</dbReference>
<dbReference type="EC" id="2.7.11.33" evidence="5"/>
<dbReference type="NCBIfam" id="NF003742">
    <property type="entry name" value="PRK05339.1"/>
    <property type="match status" value="1"/>
</dbReference>
<reference evidence="6 7" key="1">
    <citation type="submission" date="2018-08" db="EMBL/GenBank/DDBJ databases">
        <title>Wenzhouxiangella salilacus sp. nov., a novel bacterium isolated from a saline lake in Xinjiang Province, China.</title>
        <authorList>
            <person name="Han S."/>
        </authorList>
    </citation>
    <scope>NUCLEOTIDE SEQUENCE [LARGE SCALE GENOMIC DNA]</scope>
    <source>
        <strain evidence="6 7">XDB06</strain>
    </source>
</reference>
<comment type="function">
    <text evidence="5">Bifunctional serine/threonine kinase and phosphorylase involved in the regulation of the phosphoenolpyruvate synthase (PEPS) by catalyzing its phosphorylation/dephosphorylation.</text>
</comment>
<evidence type="ECO:0000256" key="5">
    <source>
        <dbReference type="HAMAP-Rule" id="MF_01062"/>
    </source>
</evidence>
<protein>
    <recommendedName>
        <fullName evidence="5">Putative phosphoenolpyruvate synthase regulatory protein</fullName>
        <shortName evidence="5">PEP synthase regulatory protein</shortName>
        <shortName evidence="5">PSRP</shortName>
        <ecNumber evidence="5">2.7.11.33</ecNumber>
        <ecNumber evidence="5">2.7.4.28</ecNumber>
    </recommendedName>
    <alternativeName>
        <fullName evidence="5">Pyruvate, water dikinase regulatory protein</fullName>
    </alternativeName>
</protein>
<keyword evidence="7" id="KW-1185">Reference proteome</keyword>
<gene>
    <name evidence="6" type="ORF">DZC52_02895</name>
</gene>
<accession>A0A3E1KBG2</accession>
<dbReference type="GO" id="GO:0004674">
    <property type="term" value="F:protein serine/threonine kinase activity"/>
    <property type="evidence" value="ECO:0007669"/>
    <property type="project" value="UniProtKB-UniRule"/>
</dbReference>
<dbReference type="Proteomes" id="UP000260351">
    <property type="component" value="Unassembled WGS sequence"/>
</dbReference>
<dbReference type="GO" id="GO:0005524">
    <property type="term" value="F:ATP binding"/>
    <property type="evidence" value="ECO:0007669"/>
    <property type="project" value="InterPro"/>
</dbReference>
<evidence type="ECO:0000256" key="3">
    <source>
        <dbReference type="ARBA" id="ARBA00022741"/>
    </source>
</evidence>
<name>A0A3E1KBG2_9GAMM</name>
<evidence type="ECO:0000256" key="1">
    <source>
        <dbReference type="ARBA" id="ARBA00022527"/>
    </source>
</evidence>
<evidence type="ECO:0000256" key="2">
    <source>
        <dbReference type="ARBA" id="ARBA00022679"/>
    </source>
</evidence>
<keyword evidence="2 5" id="KW-0808">Transferase</keyword>
<feature type="binding site" evidence="5">
    <location>
        <begin position="152"/>
        <end position="159"/>
    </location>
    <ligand>
        <name>ADP</name>
        <dbReference type="ChEBI" id="CHEBI:456216"/>
    </ligand>
</feature>